<dbReference type="NCBIfam" id="TIGR02532">
    <property type="entry name" value="IV_pilin_GFxxxE"/>
    <property type="match status" value="1"/>
</dbReference>
<sequence length="184" mass="21053">MKGNCRAFTLIEMIIVISILVVLLSIAIPNYLLFSEKAEIDRVTKEIASMITQMYGKIESELAYYKYFVVINNWAKENDNGEKYLEVKFIKRDEGNQIKILKTLVSRKVVLESNKVSTQRLTVITYDNRLRYCISEADSETTIFLSSYSPTQGDTVIEIKGKGHSTFKRKIIIKEIPPGSVLIE</sequence>
<dbReference type="SUPFAM" id="SSF54523">
    <property type="entry name" value="Pili subunits"/>
    <property type="match status" value="1"/>
</dbReference>
<evidence type="ECO:0000313" key="2">
    <source>
        <dbReference type="EMBL" id="ADQ06631.1"/>
    </source>
</evidence>
<evidence type="ECO:0000313" key="3">
    <source>
        <dbReference type="Proteomes" id="UP000006890"/>
    </source>
</evidence>
<organism evidence="2 3">
    <name type="scientific">Caldicellulosiruptor hydrothermalis (strain DSM 18901 / VKM B-2411 / 108)</name>
    <dbReference type="NCBI Taxonomy" id="632292"/>
    <lineage>
        <taxon>Bacteria</taxon>
        <taxon>Bacillati</taxon>
        <taxon>Bacillota</taxon>
        <taxon>Bacillota incertae sedis</taxon>
        <taxon>Caldicellulosiruptorales</taxon>
        <taxon>Caldicellulosiruptoraceae</taxon>
        <taxon>Caldicellulosiruptor</taxon>
    </lineage>
</organism>
<keyword evidence="3" id="KW-1185">Reference proteome</keyword>
<dbReference type="EMBL" id="CP002219">
    <property type="protein sequence ID" value="ADQ06631.1"/>
    <property type="molecule type" value="Genomic_DNA"/>
</dbReference>
<dbReference type="KEGG" id="chd:Calhy_0902"/>
<proteinExistence type="predicted"/>
<keyword evidence="1" id="KW-0472">Membrane</keyword>
<reference evidence="2 3" key="2">
    <citation type="journal article" date="2011" name="J. Bacteriol.">
        <title>Complete genome sequences for the anaerobic, extremely thermophilic plant biomass-degrading bacteria Caldicellulosiruptor hydrothermalis, Caldicellulosiruptor kristjanssonii, Caldicellulosiruptor kronotskyensis, Caldicellulosiruptor owensenis, and Caldicellulosiruptor lactoaceticus.</title>
        <authorList>
            <person name="Blumer-Schuette S.E."/>
            <person name="Ozdemir I."/>
            <person name="Mistry D."/>
            <person name="Lucas S."/>
            <person name="Lapidus A."/>
            <person name="Cheng J.F."/>
            <person name="Goodwin L.A."/>
            <person name="Pitluck S."/>
            <person name="Land M.L."/>
            <person name="Hauser L.J."/>
            <person name="Woyke T."/>
            <person name="Mikhailova N."/>
            <person name="Pati A."/>
            <person name="Kyrpides N.C."/>
            <person name="Ivanova N."/>
            <person name="Detter J.C."/>
            <person name="Walston-Davenport K."/>
            <person name="Han S."/>
            <person name="Adams M.W."/>
            <person name="Kelly R.M."/>
        </authorList>
    </citation>
    <scope>NUCLEOTIDE SEQUENCE [LARGE SCALE GENOMIC DNA]</scope>
    <source>
        <strain evidence="3">DSM 18901 / VKM B-2411 / 108</strain>
    </source>
</reference>
<evidence type="ECO:0000256" key="1">
    <source>
        <dbReference type="SAM" id="Phobius"/>
    </source>
</evidence>
<protein>
    <recommendedName>
        <fullName evidence="4">Prepilin-type N-terminal cleavage/methylation domain-containing protein</fullName>
    </recommendedName>
</protein>
<dbReference type="Gene3D" id="3.30.700.10">
    <property type="entry name" value="Glycoprotein, Type 4 Pilin"/>
    <property type="match status" value="1"/>
</dbReference>
<dbReference type="InterPro" id="IPR012902">
    <property type="entry name" value="N_methyl_site"/>
</dbReference>
<dbReference type="AlphaFoldDB" id="E4Q7B8"/>
<gene>
    <name evidence="2" type="ordered locus">Calhy_0902</name>
</gene>
<dbReference type="eggNOG" id="ENOG5033P35">
    <property type="taxonomic scope" value="Bacteria"/>
</dbReference>
<reference key="1">
    <citation type="submission" date="2010-09" db="EMBL/GenBank/DDBJ databases">
        <title>Complete sequence of Caldicellulosiruptor hydrothermalis 108.</title>
        <authorList>
            <consortium name="US DOE Joint Genome Institute"/>
            <person name="Lucas S."/>
            <person name="Copeland A."/>
            <person name="Lapidus A."/>
            <person name="Cheng J.-F."/>
            <person name="Bruce D."/>
            <person name="Goodwin L."/>
            <person name="Pitluck S."/>
            <person name="Davenport K."/>
            <person name="Detter J.C."/>
            <person name="Han C."/>
            <person name="Tapia R."/>
            <person name="Land M."/>
            <person name="Hauser L."/>
            <person name="Chang Y.-J."/>
            <person name="Jeffries C."/>
            <person name="Kyrpides N."/>
            <person name="Ivanova N."/>
            <person name="Mikhailova N."/>
            <person name="Blumer-Schuette S.E."/>
            <person name="Kelly R.M."/>
            <person name="Woyke T."/>
        </authorList>
    </citation>
    <scope>NUCLEOTIDE SEQUENCE</scope>
    <source>
        <strain>108</strain>
    </source>
</reference>
<dbReference type="HOGENOM" id="CLU_125854_0_0_9"/>
<keyword evidence="1" id="KW-1133">Transmembrane helix</keyword>
<accession>E4Q7B8</accession>
<name>E4Q7B8_CALH1</name>
<evidence type="ECO:0008006" key="4">
    <source>
        <dbReference type="Google" id="ProtNLM"/>
    </source>
</evidence>
<dbReference type="InterPro" id="IPR045584">
    <property type="entry name" value="Pilin-like"/>
</dbReference>
<dbReference type="Proteomes" id="UP000006890">
    <property type="component" value="Chromosome"/>
</dbReference>
<dbReference type="Pfam" id="PF07963">
    <property type="entry name" value="N_methyl"/>
    <property type="match status" value="1"/>
</dbReference>
<keyword evidence="1" id="KW-0812">Transmembrane</keyword>
<feature type="transmembrane region" description="Helical" evidence="1">
    <location>
        <begin position="7"/>
        <end position="28"/>
    </location>
</feature>
<dbReference type="STRING" id="632292.Calhy_0902"/>